<dbReference type="AlphaFoldDB" id="A0A0N4YGJ8"/>
<keyword evidence="2" id="KW-1185">Reference proteome</keyword>
<proteinExistence type="predicted"/>
<sequence length="69" mass="7749">MRNDRVRNTIDTATIMPSYRGGQSIAEIFGANREQVLLNVPDHDGHHHDSRAALLIRHGIVPTLIELHT</sequence>
<gene>
    <name evidence="1" type="ORF">NBR_LOCUS15939</name>
</gene>
<evidence type="ECO:0000313" key="1">
    <source>
        <dbReference type="EMBL" id="VDL79533.1"/>
    </source>
</evidence>
<name>A0A0N4YGJ8_NIPBR</name>
<dbReference type="WBParaSite" id="NBR_0001593801-mRNA-1">
    <property type="protein sequence ID" value="NBR_0001593801-mRNA-1"/>
    <property type="gene ID" value="NBR_0001593801"/>
</dbReference>
<dbReference type="Proteomes" id="UP000271162">
    <property type="component" value="Unassembled WGS sequence"/>
</dbReference>
<protein>
    <submittedName>
        <fullName evidence="3">Transposase</fullName>
    </submittedName>
</protein>
<evidence type="ECO:0000313" key="2">
    <source>
        <dbReference type="Proteomes" id="UP000271162"/>
    </source>
</evidence>
<evidence type="ECO:0000313" key="3">
    <source>
        <dbReference type="WBParaSite" id="NBR_0001593801-mRNA-1"/>
    </source>
</evidence>
<reference evidence="1 2" key="2">
    <citation type="submission" date="2018-11" db="EMBL/GenBank/DDBJ databases">
        <authorList>
            <consortium name="Pathogen Informatics"/>
        </authorList>
    </citation>
    <scope>NUCLEOTIDE SEQUENCE [LARGE SCALE GENOMIC DNA]</scope>
</reference>
<accession>A0A0N4YGJ8</accession>
<organism evidence="3">
    <name type="scientific">Nippostrongylus brasiliensis</name>
    <name type="common">Rat hookworm</name>
    <dbReference type="NCBI Taxonomy" id="27835"/>
    <lineage>
        <taxon>Eukaryota</taxon>
        <taxon>Metazoa</taxon>
        <taxon>Ecdysozoa</taxon>
        <taxon>Nematoda</taxon>
        <taxon>Chromadorea</taxon>
        <taxon>Rhabditida</taxon>
        <taxon>Rhabditina</taxon>
        <taxon>Rhabditomorpha</taxon>
        <taxon>Strongyloidea</taxon>
        <taxon>Heligmosomidae</taxon>
        <taxon>Nippostrongylus</taxon>
    </lineage>
</organism>
<reference evidence="3" key="1">
    <citation type="submission" date="2017-02" db="UniProtKB">
        <authorList>
            <consortium name="WormBaseParasite"/>
        </authorList>
    </citation>
    <scope>IDENTIFICATION</scope>
</reference>
<dbReference type="EMBL" id="UYSL01021958">
    <property type="protein sequence ID" value="VDL79533.1"/>
    <property type="molecule type" value="Genomic_DNA"/>
</dbReference>